<keyword evidence="2" id="KW-1185">Reference proteome</keyword>
<comment type="caution">
    <text evidence="1">The sequence shown here is derived from an EMBL/GenBank/DDBJ whole genome shotgun (WGS) entry which is preliminary data.</text>
</comment>
<evidence type="ECO:0000313" key="2">
    <source>
        <dbReference type="Proteomes" id="UP000281708"/>
    </source>
</evidence>
<sequence>MGLKEKLLPALRAGDITAGWEVVHGLHGEERREAKAWFASNQRWVSELDDTEFRPATDPETGEYDRARDEGRWDRFSAAHTILAITAIELCGPVTAAQRLAGGFWDRDEQTAHVVHALWEKDAAWVQDFVTEAAATSGHAEVVRAAVVHHGLPCPSGETFLSSWSSGAPITWNYVDATYTRREPVGEWLDRDPLLPDLMYHLLASDHCGSDEWIADALPIGVERGVFDRDQLLETLLTALTSRHRPGAQKVMAASLQALTLTTAEIPGGLDYLMGVMATTKSAVMKALLPHALTLTTTAEELLDLTLLVSTREKLHKKRLLTELTKGVLADRFNAEALVEALGVLAADPDVRFAADVAAAMERLDAAVTAEPSPSSTGLWALTPTASPRTHPGAWWDRRDPPTLDRTLSREARYDSQEQLDQSIRDLLTSMAEGEDWPAVLLPPLDRLISATGLSLSKTTRAFEDLFLGGGMRQAYLVALWVADRCCELARRPAGLHLFLRMVGQYAIEVPDDVDLALPPHLTALAVAPGRTSAQEEVRRLGAALARVADPDIWLADLRAAQDHPVAAPKMPRGLWQQVVARPLPAETPVKDDRTARADDLVELARCVLDTRQHPLEVHVWCHDPEQVARDRQYVTQTPAAEDEITVLSVVTGIAEHGPDRVRGSLVATSLPSSGHRLTTDRGAVLTWARGVTTPRAYWRLALRSVGSRDVIRRLSRADRDAHRDIEQFAYTTADYPEQLPDDHDWLTRAPVLARLLAADSPLAVATGVEEIDTEPLLVARYLPQAYDTVVYLRVLEAILNAENNDVLLAVPTFADFTLDFDDLLARLRESAGRTVGPLDLVQALHRLRPIDPGRLGELDGLEVRTTPELTTPGGEESWDAIALLRQWVAEGGLGPVHTKVEDGSWVRTSSAPVPFSRCRALARVELDDDISRSASAAALLRVAPTWGERVAGSHAYAGGSGAATTTALFPAHASGRLGPALHDELLRTMARATSYPHGDPLRGARCAIGHGRVDPVTFLDVGVERYHAGTLDLTHLLASTQALGDDGLLSEIWPLLLPLAGALCAEPRRKPDVGQLLTQLAGWVDEVPDPVLPESISTLAASKGNTKAHGAARALVAGAERKAAP</sequence>
<gene>
    <name evidence="1" type="ORF">D9V37_01890</name>
</gene>
<reference evidence="1 2" key="1">
    <citation type="submission" date="2018-10" db="EMBL/GenBank/DDBJ databases">
        <title>Marmoricola sp. 4Q3S-7 whole genome shotgun sequence.</title>
        <authorList>
            <person name="Li F."/>
        </authorList>
    </citation>
    <scope>NUCLEOTIDE SEQUENCE [LARGE SCALE GENOMIC DNA]</scope>
    <source>
        <strain evidence="1 2">4Q3S-7</strain>
    </source>
</reference>
<evidence type="ECO:0000313" key="1">
    <source>
        <dbReference type="EMBL" id="RLV50737.1"/>
    </source>
</evidence>
<dbReference type="RefSeq" id="WP_121804418.1">
    <property type="nucleotide sequence ID" value="NZ_RDBE01000001.1"/>
</dbReference>
<accession>A0A3L8P6X0</accession>
<dbReference type="AlphaFoldDB" id="A0A3L8P6X0"/>
<protein>
    <submittedName>
        <fullName evidence="1">Uncharacterized protein</fullName>
    </submittedName>
</protein>
<proteinExistence type="predicted"/>
<dbReference type="EMBL" id="RDBE01000001">
    <property type="protein sequence ID" value="RLV50737.1"/>
    <property type="molecule type" value="Genomic_DNA"/>
</dbReference>
<organism evidence="1 2">
    <name type="scientific">Nocardioides mangrovicus</name>
    <dbReference type="NCBI Taxonomy" id="2478913"/>
    <lineage>
        <taxon>Bacteria</taxon>
        <taxon>Bacillati</taxon>
        <taxon>Actinomycetota</taxon>
        <taxon>Actinomycetes</taxon>
        <taxon>Propionibacteriales</taxon>
        <taxon>Nocardioidaceae</taxon>
        <taxon>Nocardioides</taxon>
    </lineage>
</organism>
<name>A0A3L8P6X0_9ACTN</name>
<dbReference type="OrthoDB" id="3804149at2"/>
<dbReference type="Proteomes" id="UP000281708">
    <property type="component" value="Unassembled WGS sequence"/>
</dbReference>